<feature type="compositionally biased region" description="Basic and acidic residues" evidence="1">
    <location>
        <begin position="1"/>
        <end position="15"/>
    </location>
</feature>
<reference evidence="2 3" key="1">
    <citation type="submission" date="2024-10" db="EMBL/GenBank/DDBJ databases">
        <authorList>
            <person name="Kim D."/>
        </authorList>
    </citation>
    <scope>NUCLEOTIDE SEQUENCE [LARGE SCALE GENOMIC DNA]</scope>
    <source>
        <strain evidence="2">BH-2024</strain>
    </source>
</reference>
<comment type="caution">
    <text evidence="2">The sequence shown here is derived from an EMBL/GenBank/DDBJ whole genome shotgun (WGS) entry which is preliminary data.</text>
</comment>
<name>A0ABD2JNV8_9BILA</name>
<evidence type="ECO:0000313" key="2">
    <source>
        <dbReference type="EMBL" id="KAL3092284.1"/>
    </source>
</evidence>
<evidence type="ECO:0000313" key="3">
    <source>
        <dbReference type="Proteomes" id="UP001620626"/>
    </source>
</evidence>
<protein>
    <submittedName>
        <fullName evidence="2">Uncharacterized protein</fullName>
    </submittedName>
</protein>
<feature type="region of interest" description="Disordered" evidence="1">
    <location>
        <begin position="57"/>
        <end position="111"/>
    </location>
</feature>
<accession>A0ABD2JNV8</accession>
<feature type="compositionally biased region" description="Basic and acidic residues" evidence="1">
    <location>
        <begin position="79"/>
        <end position="98"/>
    </location>
</feature>
<dbReference type="Proteomes" id="UP001620626">
    <property type="component" value="Unassembled WGS sequence"/>
</dbReference>
<dbReference type="EMBL" id="JBICBT010000924">
    <property type="protein sequence ID" value="KAL3092284.1"/>
    <property type="molecule type" value="Genomic_DNA"/>
</dbReference>
<dbReference type="AlphaFoldDB" id="A0ABD2JNV8"/>
<organism evidence="2 3">
    <name type="scientific">Heterodera trifolii</name>
    <dbReference type="NCBI Taxonomy" id="157864"/>
    <lineage>
        <taxon>Eukaryota</taxon>
        <taxon>Metazoa</taxon>
        <taxon>Ecdysozoa</taxon>
        <taxon>Nematoda</taxon>
        <taxon>Chromadorea</taxon>
        <taxon>Rhabditida</taxon>
        <taxon>Tylenchina</taxon>
        <taxon>Tylenchomorpha</taxon>
        <taxon>Tylenchoidea</taxon>
        <taxon>Heteroderidae</taxon>
        <taxon>Heteroderinae</taxon>
        <taxon>Heterodera</taxon>
    </lineage>
</organism>
<sequence>MPQKADNGRKGECAFRRGGGFSSRRRRGHGDGDGLSPQHFGELFLAAVFVHRPSLVSRQPFSSPAGDPLTHRPSAAAGDRCKEWTRRAQKIGMERLSRTDTPSAVPSGRLM</sequence>
<feature type="region of interest" description="Disordered" evidence="1">
    <location>
        <begin position="1"/>
        <end position="37"/>
    </location>
</feature>
<gene>
    <name evidence="2" type="ORF">niasHT_028162</name>
</gene>
<evidence type="ECO:0000256" key="1">
    <source>
        <dbReference type="SAM" id="MobiDB-lite"/>
    </source>
</evidence>
<proteinExistence type="predicted"/>
<keyword evidence="3" id="KW-1185">Reference proteome</keyword>